<dbReference type="EMBL" id="CAKMMG010000001">
    <property type="protein sequence ID" value="CAH1194268.1"/>
    <property type="molecule type" value="Genomic_DNA"/>
</dbReference>
<feature type="domain" description="Suppressor of fused-like" evidence="1">
    <location>
        <begin position="67"/>
        <end position="229"/>
    </location>
</feature>
<protein>
    <recommendedName>
        <fullName evidence="1">Suppressor of fused-like domain-containing protein</fullName>
    </recommendedName>
</protein>
<dbReference type="InterPro" id="IPR007768">
    <property type="entry name" value="Suppressor_of_fused"/>
</dbReference>
<accession>A0ABN8G0R7</accession>
<dbReference type="PANTHER" id="PTHR10928">
    <property type="entry name" value="SUPPRESSOR OF FUSED"/>
    <property type="match status" value="1"/>
</dbReference>
<reference evidence="2" key="1">
    <citation type="submission" date="2022-01" db="EMBL/GenBank/DDBJ databases">
        <authorList>
            <person name="Criscuolo A."/>
        </authorList>
    </citation>
    <scope>NUCLEOTIDE SEQUENCE</scope>
    <source>
        <strain evidence="2">CIP111892</strain>
    </source>
</reference>
<evidence type="ECO:0000313" key="2">
    <source>
        <dbReference type="EMBL" id="CAH1194268.1"/>
    </source>
</evidence>
<evidence type="ECO:0000259" key="1">
    <source>
        <dbReference type="Pfam" id="PF05076"/>
    </source>
</evidence>
<gene>
    <name evidence="2" type="ORF">PAECIP111892_01523</name>
</gene>
<keyword evidence="3" id="KW-1185">Reference proteome</keyword>
<comment type="caution">
    <text evidence="2">The sequence shown here is derived from an EMBL/GenBank/DDBJ whole genome shotgun (WGS) entry which is preliminary data.</text>
</comment>
<dbReference type="Proteomes" id="UP000838324">
    <property type="component" value="Unassembled WGS sequence"/>
</dbReference>
<organism evidence="2 3">
    <name type="scientific">Paenibacillus auburnensis</name>
    <dbReference type="NCBI Taxonomy" id="2905649"/>
    <lineage>
        <taxon>Bacteria</taxon>
        <taxon>Bacillati</taxon>
        <taxon>Bacillota</taxon>
        <taxon>Bacilli</taxon>
        <taxon>Bacillales</taxon>
        <taxon>Paenibacillaceae</taxon>
        <taxon>Paenibacillus</taxon>
    </lineage>
</organism>
<dbReference type="InterPro" id="IPR037181">
    <property type="entry name" value="SUFU_N"/>
</dbReference>
<dbReference type="SUPFAM" id="SSF103359">
    <property type="entry name" value="Suppressor of Fused, N-terminal domain"/>
    <property type="match status" value="1"/>
</dbReference>
<sequence length="234" mass="26721">MAFFNYGMYKGGETQMTLDEYKARAAEEDDWAPGWDAIDEVFDKLYPDQTPLHYGTEIHKRAMFGGEEYLDGYSIYQSLNGYKHVLTYGMTELYVNEEAFGGEWSGWGYEMTLKLNEEKAEDCIWAINMLSNLARYTYTQQRIFEPYQFLAGNGQSIHIGTQSAITALLAVNDTEADGIDTIHGRVDFIQLVGITQRELEVLKGDSSQAERLVANMKQDNPFLITDMNRTISYL</sequence>
<evidence type="ECO:0000313" key="3">
    <source>
        <dbReference type="Proteomes" id="UP000838324"/>
    </source>
</evidence>
<name>A0ABN8G0R7_9BACL</name>
<dbReference type="PANTHER" id="PTHR10928:SF2">
    <property type="entry name" value="SUPPRESSOR OF FUSED HOMOLOG"/>
    <property type="match status" value="1"/>
</dbReference>
<dbReference type="Pfam" id="PF05076">
    <property type="entry name" value="SUFU"/>
    <property type="match status" value="1"/>
</dbReference>
<proteinExistence type="predicted"/>
<dbReference type="InterPro" id="IPR020941">
    <property type="entry name" value="SUFU-like_domain"/>
</dbReference>